<dbReference type="RefSeq" id="WP_160826595.1">
    <property type="nucleotide sequence ID" value="NZ_JBHSXE010000001.1"/>
</dbReference>
<dbReference type="InterPro" id="IPR001647">
    <property type="entry name" value="HTH_TetR"/>
</dbReference>
<proteinExistence type="predicted"/>
<dbReference type="InterPro" id="IPR023772">
    <property type="entry name" value="DNA-bd_HTH_TetR-type_CS"/>
</dbReference>
<dbReference type="EMBL" id="JBHSXS010000013">
    <property type="protein sequence ID" value="MFC6882443.1"/>
    <property type="molecule type" value="Genomic_DNA"/>
</dbReference>
<feature type="domain" description="HTH tetR-type" evidence="5">
    <location>
        <begin position="6"/>
        <end position="66"/>
    </location>
</feature>
<organism evidence="6 7">
    <name type="scientific">Actinomadura yumaensis</name>
    <dbReference type="NCBI Taxonomy" id="111807"/>
    <lineage>
        <taxon>Bacteria</taxon>
        <taxon>Bacillati</taxon>
        <taxon>Actinomycetota</taxon>
        <taxon>Actinomycetes</taxon>
        <taxon>Streptosporangiales</taxon>
        <taxon>Thermomonosporaceae</taxon>
        <taxon>Actinomadura</taxon>
    </lineage>
</organism>
<protein>
    <submittedName>
        <fullName evidence="6">TetR/AcrR family transcriptional regulator</fullName>
    </submittedName>
</protein>
<evidence type="ECO:0000256" key="4">
    <source>
        <dbReference type="PROSITE-ProRule" id="PRU00335"/>
    </source>
</evidence>
<dbReference type="PROSITE" id="PS01081">
    <property type="entry name" value="HTH_TETR_1"/>
    <property type="match status" value="1"/>
</dbReference>
<dbReference type="InterPro" id="IPR036271">
    <property type="entry name" value="Tet_transcr_reg_TetR-rel_C_sf"/>
</dbReference>
<dbReference type="PROSITE" id="PS50977">
    <property type="entry name" value="HTH_TETR_2"/>
    <property type="match status" value="1"/>
</dbReference>
<gene>
    <name evidence="6" type="ORF">ACFQKB_21995</name>
</gene>
<keyword evidence="7" id="KW-1185">Reference proteome</keyword>
<name>A0ABW2CP11_9ACTN</name>
<dbReference type="Gene3D" id="1.10.357.10">
    <property type="entry name" value="Tetracycline Repressor, domain 2"/>
    <property type="match status" value="1"/>
</dbReference>
<comment type="caution">
    <text evidence="6">The sequence shown here is derived from an EMBL/GenBank/DDBJ whole genome shotgun (WGS) entry which is preliminary data.</text>
</comment>
<evidence type="ECO:0000256" key="1">
    <source>
        <dbReference type="ARBA" id="ARBA00023015"/>
    </source>
</evidence>
<keyword evidence="1" id="KW-0805">Transcription regulation</keyword>
<evidence type="ECO:0000256" key="3">
    <source>
        <dbReference type="ARBA" id="ARBA00023163"/>
    </source>
</evidence>
<dbReference type="SUPFAM" id="SSF48498">
    <property type="entry name" value="Tetracyclin repressor-like, C-terminal domain"/>
    <property type="match status" value="1"/>
</dbReference>
<keyword evidence="3" id="KW-0804">Transcription</keyword>
<dbReference type="InterPro" id="IPR011075">
    <property type="entry name" value="TetR_C"/>
</dbReference>
<dbReference type="InterPro" id="IPR009057">
    <property type="entry name" value="Homeodomain-like_sf"/>
</dbReference>
<dbReference type="Gene3D" id="1.10.10.60">
    <property type="entry name" value="Homeodomain-like"/>
    <property type="match status" value="1"/>
</dbReference>
<dbReference type="PANTHER" id="PTHR47506:SF1">
    <property type="entry name" value="HTH-TYPE TRANSCRIPTIONAL REGULATOR YJDC"/>
    <property type="match status" value="1"/>
</dbReference>
<reference evidence="7" key="1">
    <citation type="journal article" date="2019" name="Int. J. Syst. Evol. Microbiol.">
        <title>The Global Catalogue of Microorganisms (GCM) 10K type strain sequencing project: providing services to taxonomists for standard genome sequencing and annotation.</title>
        <authorList>
            <consortium name="The Broad Institute Genomics Platform"/>
            <consortium name="The Broad Institute Genome Sequencing Center for Infectious Disease"/>
            <person name="Wu L."/>
            <person name="Ma J."/>
        </authorList>
    </citation>
    <scope>NUCLEOTIDE SEQUENCE [LARGE SCALE GENOMIC DNA]</scope>
    <source>
        <strain evidence="7">JCM 3369</strain>
    </source>
</reference>
<feature type="DNA-binding region" description="H-T-H motif" evidence="4">
    <location>
        <begin position="29"/>
        <end position="48"/>
    </location>
</feature>
<accession>A0ABW2CP11</accession>
<evidence type="ECO:0000256" key="2">
    <source>
        <dbReference type="ARBA" id="ARBA00023125"/>
    </source>
</evidence>
<keyword evidence="2 4" id="KW-0238">DNA-binding</keyword>
<evidence type="ECO:0000259" key="5">
    <source>
        <dbReference type="PROSITE" id="PS50977"/>
    </source>
</evidence>
<evidence type="ECO:0000313" key="7">
    <source>
        <dbReference type="Proteomes" id="UP001596380"/>
    </source>
</evidence>
<dbReference type="Proteomes" id="UP001596380">
    <property type="component" value="Unassembled WGS sequence"/>
</dbReference>
<dbReference type="PANTHER" id="PTHR47506">
    <property type="entry name" value="TRANSCRIPTIONAL REGULATORY PROTEIN"/>
    <property type="match status" value="1"/>
</dbReference>
<dbReference type="Pfam" id="PF16925">
    <property type="entry name" value="TetR_C_13"/>
    <property type="match status" value="1"/>
</dbReference>
<dbReference type="SUPFAM" id="SSF46689">
    <property type="entry name" value="Homeodomain-like"/>
    <property type="match status" value="1"/>
</dbReference>
<dbReference type="Pfam" id="PF00440">
    <property type="entry name" value="TetR_N"/>
    <property type="match status" value="1"/>
</dbReference>
<dbReference type="PRINTS" id="PR00455">
    <property type="entry name" value="HTHTETR"/>
</dbReference>
<sequence length="195" mass="21216">MARTREFDTGAAVAAAMEVFWDRGYEATSVRDLVAATGVGRGSLYAAFGSKDGLYEAALRLYADRSAEGMAARLARDEPVREVLRDVLLGLVDETVGHPHRRGCLMTNTAVERLPRDRAAGRIVGDAFDRIAESVAAALRRARDRGELRADADVTALADYFTTLVQGLRVQGRTGADRRRLASVVDTALRVLPLR</sequence>
<evidence type="ECO:0000313" key="6">
    <source>
        <dbReference type="EMBL" id="MFC6882443.1"/>
    </source>
</evidence>